<feature type="compositionally biased region" description="Polar residues" evidence="5">
    <location>
        <begin position="28"/>
        <end position="42"/>
    </location>
</feature>
<dbReference type="EMBL" id="AZHD01000013">
    <property type="protein sequence ID" value="OAA58026.1"/>
    <property type="molecule type" value="Genomic_DNA"/>
</dbReference>
<name>A0A167QW87_9HYPO</name>
<accession>A0A167QW87</accession>
<evidence type="ECO:0000256" key="6">
    <source>
        <dbReference type="SAM" id="Phobius"/>
    </source>
</evidence>
<proteinExistence type="predicted"/>
<keyword evidence="4 6" id="KW-0472">Membrane</keyword>
<dbReference type="STRING" id="1081102.A0A167QW87"/>
<evidence type="ECO:0000313" key="9">
    <source>
        <dbReference type="Proteomes" id="UP000076874"/>
    </source>
</evidence>
<protein>
    <recommendedName>
        <fullName evidence="7">Inositolphosphotransferase Aur1/Ipt1 domain-containing protein</fullName>
    </recommendedName>
</protein>
<dbReference type="PANTHER" id="PTHR31310:SF10">
    <property type="entry name" value="INOSITOLPHOSPHOTRANSFERASE AUR1_IPT1 DOMAIN-CONTAINING PROTEIN"/>
    <property type="match status" value="1"/>
</dbReference>
<comment type="caution">
    <text evidence="8">The sequence shown here is derived from an EMBL/GenBank/DDBJ whole genome shotgun (WGS) entry which is preliminary data.</text>
</comment>
<evidence type="ECO:0000256" key="4">
    <source>
        <dbReference type="ARBA" id="ARBA00023136"/>
    </source>
</evidence>
<keyword evidence="9" id="KW-1185">Reference proteome</keyword>
<feature type="transmembrane region" description="Helical" evidence="6">
    <location>
        <begin position="387"/>
        <end position="409"/>
    </location>
</feature>
<dbReference type="AlphaFoldDB" id="A0A167QW87"/>
<feature type="domain" description="Inositolphosphotransferase Aur1/Ipt1" evidence="7">
    <location>
        <begin position="189"/>
        <end position="294"/>
    </location>
</feature>
<dbReference type="GO" id="GO:0016020">
    <property type="term" value="C:membrane"/>
    <property type="evidence" value="ECO:0007669"/>
    <property type="project" value="UniProtKB-SubCell"/>
</dbReference>
<dbReference type="Pfam" id="PF14378">
    <property type="entry name" value="PAP2_3"/>
    <property type="match status" value="1"/>
</dbReference>
<feature type="transmembrane region" description="Helical" evidence="6">
    <location>
        <begin position="360"/>
        <end position="381"/>
    </location>
</feature>
<dbReference type="InterPro" id="IPR026841">
    <property type="entry name" value="Aur1/Ipt1"/>
</dbReference>
<organism evidence="8 9">
    <name type="scientific">Niveomyces insectorum RCEF 264</name>
    <dbReference type="NCBI Taxonomy" id="1081102"/>
    <lineage>
        <taxon>Eukaryota</taxon>
        <taxon>Fungi</taxon>
        <taxon>Dikarya</taxon>
        <taxon>Ascomycota</taxon>
        <taxon>Pezizomycotina</taxon>
        <taxon>Sordariomycetes</taxon>
        <taxon>Hypocreomycetidae</taxon>
        <taxon>Hypocreales</taxon>
        <taxon>Cordycipitaceae</taxon>
        <taxon>Niveomyces</taxon>
    </lineage>
</organism>
<gene>
    <name evidence="8" type="ORF">SPI_06911</name>
</gene>
<feature type="transmembrane region" description="Helical" evidence="6">
    <location>
        <begin position="97"/>
        <end position="117"/>
    </location>
</feature>
<feature type="transmembrane region" description="Helical" evidence="6">
    <location>
        <begin position="284"/>
        <end position="302"/>
    </location>
</feature>
<reference evidence="8 9" key="1">
    <citation type="journal article" date="2016" name="Genome Biol. Evol.">
        <title>Divergent and convergent evolution of fungal pathogenicity.</title>
        <authorList>
            <person name="Shang Y."/>
            <person name="Xiao G."/>
            <person name="Zheng P."/>
            <person name="Cen K."/>
            <person name="Zhan S."/>
            <person name="Wang C."/>
        </authorList>
    </citation>
    <scope>NUCLEOTIDE SEQUENCE [LARGE SCALE GENOMIC DNA]</scope>
    <source>
        <strain evidence="8 9">RCEF 264</strain>
    </source>
</reference>
<comment type="subcellular location">
    <subcellularLocation>
        <location evidence="1">Membrane</location>
        <topology evidence="1">Multi-pass membrane protein</topology>
    </subcellularLocation>
</comment>
<keyword evidence="2 6" id="KW-0812">Transmembrane</keyword>
<dbReference type="InterPro" id="IPR052185">
    <property type="entry name" value="IPC_Synthase-Related"/>
</dbReference>
<dbReference type="PANTHER" id="PTHR31310">
    <property type="match status" value="1"/>
</dbReference>
<keyword evidence="3 6" id="KW-1133">Transmembrane helix</keyword>
<evidence type="ECO:0000256" key="3">
    <source>
        <dbReference type="ARBA" id="ARBA00022989"/>
    </source>
</evidence>
<dbReference type="Proteomes" id="UP000076874">
    <property type="component" value="Unassembled WGS sequence"/>
</dbReference>
<evidence type="ECO:0000256" key="1">
    <source>
        <dbReference type="ARBA" id="ARBA00004141"/>
    </source>
</evidence>
<feature type="region of interest" description="Disordered" evidence="5">
    <location>
        <begin position="22"/>
        <end position="43"/>
    </location>
</feature>
<evidence type="ECO:0000256" key="5">
    <source>
        <dbReference type="SAM" id="MobiDB-lite"/>
    </source>
</evidence>
<feature type="transmembrane region" description="Helical" evidence="6">
    <location>
        <begin position="194"/>
        <end position="214"/>
    </location>
</feature>
<evidence type="ECO:0000259" key="7">
    <source>
        <dbReference type="Pfam" id="PF14378"/>
    </source>
</evidence>
<sequence>MFFTRRKNYSIMQGRSVESKEDHYASRFRNSPTGSPLDTSARSSDEFHYLSPTSSSSSTIVAEPQPRYPPKYRRIFGTWTIRTPNSSRFARHFHSRILVKFPFLVEMFYWAISFFFYRLTAIMIQVQYGGVKSLWEVAQGHAVTILEFEAWLLGNNYVTGKERWLEYRIQNWFLAAADNGEQFRGTWLTILDRGYSLIHIPGTVGFIAFYYWYCPSFNRFATARRTMTLLNLFAFMIFLSYPTMPPRFLPGEFGFVDTVNAEDAQSIWMSGKFVIKLAAMPSMHFGYAFCIGSVFVYESGYLQQFLSRRKMHMLLDSEEFDDGTYMEQSNAPVYDGEASDDYFTDSVPAQSLPPQRLSTFARCMFLFTGIFYPLWILLTIIATANHYFLDALVATLVVLMAFLCNRALLTFYPLEDYLLWAWRLEKPQPTTGWRRRKLTSRV</sequence>
<dbReference type="OrthoDB" id="2566866at2759"/>
<evidence type="ECO:0000256" key="2">
    <source>
        <dbReference type="ARBA" id="ARBA00022692"/>
    </source>
</evidence>
<feature type="transmembrane region" description="Helical" evidence="6">
    <location>
        <begin position="226"/>
        <end position="244"/>
    </location>
</feature>
<evidence type="ECO:0000313" key="8">
    <source>
        <dbReference type="EMBL" id="OAA58026.1"/>
    </source>
</evidence>